<name>A0ABY8BMG9_AFICR</name>
<dbReference type="EMBL" id="CP113162">
    <property type="protein sequence ID" value="WEF51188.1"/>
    <property type="molecule type" value="Genomic_DNA"/>
</dbReference>
<reference evidence="4 5" key="1">
    <citation type="submission" date="2022-11" db="EMBL/GenBank/DDBJ databases">
        <authorList>
            <person name="Siebert D."/>
            <person name="Busche T."/>
            <person name="Saydam E."/>
            <person name="Kalinowski J."/>
            <person name="Ruckert C."/>
            <person name="Blombach B."/>
        </authorList>
    </citation>
    <scope>NUCLEOTIDE SEQUENCE [LARGE SCALE GENOMIC DNA]</scope>
    <source>
        <strain evidence="4 5">DSM 1083</strain>
    </source>
</reference>
<dbReference type="PANTHER" id="PTHR35530">
    <property type="entry name" value="TAUTOMERASE-RELATED"/>
    <property type="match status" value="1"/>
</dbReference>
<evidence type="ECO:0000313" key="4">
    <source>
        <dbReference type="EMBL" id="WEF51188.1"/>
    </source>
</evidence>
<dbReference type="PANTHER" id="PTHR35530:SF1">
    <property type="entry name" value="2-HYDROXYMUCONATE TAUTOMERASE"/>
    <property type="match status" value="1"/>
</dbReference>
<feature type="domain" description="4-oxalocrotonate tautomerase-like" evidence="3">
    <location>
        <begin position="2"/>
        <end position="56"/>
    </location>
</feature>
<evidence type="ECO:0000256" key="1">
    <source>
        <dbReference type="ARBA" id="ARBA00006723"/>
    </source>
</evidence>
<accession>A0ABY8BMG9</accession>
<gene>
    <name evidence="4" type="ORF">AFIC_002760</name>
</gene>
<dbReference type="InterPro" id="IPR004370">
    <property type="entry name" value="4-OT-like_dom"/>
</dbReference>
<protein>
    <submittedName>
        <fullName evidence="4">Tautomerase family protein</fullName>
    </submittedName>
</protein>
<sequence>MPEITINMAAGRTDEQKKGMMIDITAALVKNLGVEPDAVIIQINEAPLQHKMKGGKTYLERQRKA</sequence>
<dbReference type="InterPro" id="IPR014347">
    <property type="entry name" value="Tautomerase/MIF_sf"/>
</dbReference>
<dbReference type="RefSeq" id="WP_275246797.1">
    <property type="nucleotide sequence ID" value="NZ_BAABDX010000001.1"/>
</dbReference>
<organism evidence="4 5">
    <name type="scientific">Afipia carboxydohydrogena</name>
    <name type="common">Pseudomonas carboxydohydrogena</name>
    <dbReference type="NCBI Taxonomy" id="290"/>
    <lineage>
        <taxon>Bacteria</taxon>
        <taxon>Pseudomonadati</taxon>
        <taxon>Pseudomonadota</taxon>
        <taxon>Alphaproteobacteria</taxon>
        <taxon>Hyphomicrobiales</taxon>
        <taxon>Nitrobacteraceae</taxon>
        <taxon>Afipia</taxon>
    </lineage>
</organism>
<evidence type="ECO:0000259" key="3">
    <source>
        <dbReference type="Pfam" id="PF01361"/>
    </source>
</evidence>
<keyword evidence="5" id="KW-1185">Reference proteome</keyword>
<keyword evidence="2" id="KW-0413">Isomerase</keyword>
<comment type="similarity">
    <text evidence="1">Belongs to the 4-oxalocrotonate tautomerase family.</text>
</comment>
<dbReference type="Pfam" id="PF01361">
    <property type="entry name" value="Tautomerase"/>
    <property type="match status" value="1"/>
</dbReference>
<dbReference type="Gene3D" id="3.30.429.10">
    <property type="entry name" value="Macrophage Migration Inhibitory Factor"/>
    <property type="match status" value="1"/>
</dbReference>
<evidence type="ECO:0000256" key="2">
    <source>
        <dbReference type="ARBA" id="ARBA00023235"/>
    </source>
</evidence>
<dbReference type="SUPFAM" id="SSF55331">
    <property type="entry name" value="Tautomerase/MIF"/>
    <property type="match status" value="1"/>
</dbReference>
<evidence type="ECO:0000313" key="5">
    <source>
        <dbReference type="Proteomes" id="UP001213907"/>
    </source>
</evidence>
<dbReference type="Proteomes" id="UP001213907">
    <property type="component" value="Chromosome"/>
</dbReference>
<proteinExistence type="inferred from homology"/>